<keyword evidence="1" id="KW-0812">Transmembrane</keyword>
<proteinExistence type="predicted"/>
<comment type="caution">
    <text evidence="2">The sequence shown here is derived from an EMBL/GenBank/DDBJ whole genome shotgun (WGS) entry which is preliminary data.</text>
</comment>
<keyword evidence="3" id="KW-1185">Reference proteome</keyword>
<reference evidence="2 3" key="1">
    <citation type="submission" date="2020-07" db="EMBL/GenBank/DDBJ databases">
        <title>Bacterium isolated from marien macroalgae.</title>
        <authorList>
            <person name="Zhu K."/>
            <person name="Lu D."/>
            <person name="Du Z."/>
        </authorList>
    </citation>
    <scope>NUCLEOTIDE SEQUENCE [LARGE SCALE GENOMIC DNA]</scope>
    <source>
        <strain evidence="2 3">3-1745</strain>
    </source>
</reference>
<dbReference type="InterPro" id="IPR032314">
    <property type="entry name" value="DUF4845"/>
</dbReference>
<keyword evidence="1" id="KW-0472">Membrane</keyword>
<accession>A0A7W2ABD3</accession>
<organism evidence="2 3">
    <name type="scientific">Marinobacterium marinum</name>
    <dbReference type="NCBI Taxonomy" id="2756129"/>
    <lineage>
        <taxon>Bacteria</taxon>
        <taxon>Pseudomonadati</taxon>
        <taxon>Pseudomonadota</taxon>
        <taxon>Gammaproteobacteria</taxon>
        <taxon>Oceanospirillales</taxon>
        <taxon>Oceanospirillaceae</taxon>
        <taxon>Marinobacterium</taxon>
    </lineage>
</organism>
<dbReference type="AlphaFoldDB" id="A0A7W2ABD3"/>
<evidence type="ECO:0000313" key="2">
    <source>
        <dbReference type="EMBL" id="MBA4501372.1"/>
    </source>
</evidence>
<name>A0A7W2ABD3_9GAMM</name>
<evidence type="ECO:0000313" key="3">
    <source>
        <dbReference type="Proteomes" id="UP000538931"/>
    </source>
</evidence>
<sequence length="126" mass="14620">MEHGIMRYQKGASFLSTLIVLMVAGIFFTVGFKLFSPYWDHMTINSIVKTTSEDPDELAKPLRQLRGDLDKKLYINQVKLPAKDSLQVTLKEGVYHFDLAYEMRVPMFFNIDALLTFKEHYEAVRP</sequence>
<protein>
    <submittedName>
        <fullName evidence="2">DUF4845 domain-containing protein</fullName>
    </submittedName>
</protein>
<keyword evidence="1" id="KW-1133">Transmembrane helix</keyword>
<gene>
    <name evidence="2" type="ORF">H1S06_03200</name>
</gene>
<feature type="transmembrane region" description="Helical" evidence="1">
    <location>
        <begin position="12"/>
        <end position="35"/>
    </location>
</feature>
<dbReference type="Proteomes" id="UP000538931">
    <property type="component" value="Unassembled WGS sequence"/>
</dbReference>
<evidence type="ECO:0000256" key="1">
    <source>
        <dbReference type="SAM" id="Phobius"/>
    </source>
</evidence>
<dbReference type="EMBL" id="JACEMT010000035">
    <property type="protein sequence ID" value="MBA4501372.1"/>
    <property type="molecule type" value="Genomic_DNA"/>
</dbReference>
<dbReference type="Pfam" id="PF16137">
    <property type="entry name" value="DUF4845"/>
    <property type="match status" value="1"/>
</dbReference>